<sequence length="131" mass="15253">MHVDVVKKKKSWRGRVEPVRVSKTGFFFRSYRSETGSSTQAFRLRSGVTRKLRHSSPALASRYTYQGQREELMVGEDYRKICIRPPTNLTLSILYFCTWLELGMYMYSLTNVKVKYIDGYSDLSSCRVGQN</sequence>
<evidence type="ECO:0000313" key="1">
    <source>
        <dbReference type="EMBL" id="KAJ8641626.1"/>
    </source>
</evidence>
<protein>
    <submittedName>
        <fullName evidence="1">Uncharacterized protein</fullName>
    </submittedName>
</protein>
<dbReference type="EMBL" id="CM056813">
    <property type="protein sequence ID" value="KAJ8641626.1"/>
    <property type="molecule type" value="Genomic_DNA"/>
</dbReference>
<name>A0ACC2M7M5_PERAE</name>
<keyword evidence="2" id="KW-1185">Reference proteome</keyword>
<dbReference type="Proteomes" id="UP001234297">
    <property type="component" value="Chromosome 5"/>
</dbReference>
<reference evidence="1 2" key="1">
    <citation type="journal article" date="2022" name="Hortic Res">
        <title>A haplotype resolved chromosomal level avocado genome allows analysis of novel avocado genes.</title>
        <authorList>
            <person name="Nath O."/>
            <person name="Fletcher S.J."/>
            <person name="Hayward A."/>
            <person name="Shaw L.M."/>
            <person name="Masouleh A.K."/>
            <person name="Furtado A."/>
            <person name="Henry R.J."/>
            <person name="Mitter N."/>
        </authorList>
    </citation>
    <scope>NUCLEOTIDE SEQUENCE [LARGE SCALE GENOMIC DNA]</scope>
    <source>
        <strain evidence="2">cv. Hass</strain>
    </source>
</reference>
<evidence type="ECO:0000313" key="2">
    <source>
        <dbReference type="Proteomes" id="UP001234297"/>
    </source>
</evidence>
<gene>
    <name evidence="1" type="ORF">MRB53_018320</name>
</gene>
<accession>A0ACC2M7M5</accession>
<proteinExistence type="predicted"/>
<comment type="caution">
    <text evidence="1">The sequence shown here is derived from an EMBL/GenBank/DDBJ whole genome shotgun (WGS) entry which is preliminary data.</text>
</comment>
<organism evidence="1 2">
    <name type="scientific">Persea americana</name>
    <name type="common">Avocado</name>
    <dbReference type="NCBI Taxonomy" id="3435"/>
    <lineage>
        <taxon>Eukaryota</taxon>
        <taxon>Viridiplantae</taxon>
        <taxon>Streptophyta</taxon>
        <taxon>Embryophyta</taxon>
        <taxon>Tracheophyta</taxon>
        <taxon>Spermatophyta</taxon>
        <taxon>Magnoliopsida</taxon>
        <taxon>Magnoliidae</taxon>
        <taxon>Laurales</taxon>
        <taxon>Lauraceae</taxon>
        <taxon>Persea</taxon>
    </lineage>
</organism>